<name>A0A448X2T9_9PLAT</name>
<dbReference type="AlphaFoldDB" id="A0A448X2T9"/>
<proteinExistence type="predicted"/>
<gene>
    <name evidence="2" type="ORF">PXEA_LOCUS19846</name>
</gene>
<evidence type="ECO:0000256" key="1">
    <source>
        <dbReference type="SAM" id="Phobius"/>
    </source>
</evidence>
<keyword evidence="1" id="KW-0812">Transmembrane</keyword>
<organism evidence="2 3">
    <name type="scientific">Protopolystoma xenopodis</name>
    <dbReference type="NCBI Taxonomy" id="117903"/>
    <lineage>
        <taxon>Eukaryota</taxon>
        <taxon>Metazoa</taxon>
        <taxon>Spiralia</taxon>
        <taxon>Lophotrochozoa</taxon>
        <taxon>Platyhelminthes</taxon>
        <taxon>Monogenea</taxon>
        <taxon>Polyopisthocotylea</taxon>
        <taxon>Polystomatidea</taxon>
        <taxon>Polystomatidae</taxon>
        <taxon>Protopolystoma</taxon>
    </lineage>
</organism>
<keyword evidence="1" id="KW-0472">Membrane</keyword>
<evidence type="ECO:0000313" key="2">
    <source>
        <dbReference type="EMBL" id="VEL26406.1"/>
    </source>
</evidence>
<dbReference type="Proteomes" id="UP000784294">
    <property type="component" value="Unassembled WGS sequence"/>
</dbReference>
<evidence type="ECO:0000313" key="3">
    <source>
        <dbReference type="Proteomes" id="UP000784294"/>
    </source>
</evidence>
<sequence length="114" mass="12405">MSFVGLFFPPNAVRLSVHLSLSSAGGLSGSEAFLCLFVCLIGQKRLANRLGRPHNNFRPVPSTMQPSVEHASLTTAQSVTVTTHRRRRQSLRHFVSDAIVCHPPFSAVLASLPL</sequence>
<dbReference type="EMBL" id="CAAALY010080007">
    <property type="protein sequence ID" value="VEL26406.1"/>
    <property type="molecule type" value="Genomic_DNA"/>
</dbReference>
<protein>
    <submittedName>
        <fullName evidence="2">Uncharacterized protein</fullName>
    </submittedName>
</protein>
<reference evidence="2" key="1">
    <citation type="submission" date="2018-11" db="EMBL/GenBank/DDBJ databases">
        <authorList>
            <consortium name="Pathogen Informatics"/>
        </authorList>
    </citation>
    <scope>NUCLEOTIDE SEQUENCE</scope>
</reference>
<comment type="caution">
    <text evidence="2">The sequence shown here is derived from an EMBL/GenBank/DDBJ whole genome shotgun (WGS) entry which is preliminary data.</text>
</comment>
<feature type="transmembrane region" description="Helical" evidence="1">
    <location>
        <begin position="20"/>
        <end position="42"/>
    </location>
</feature>
<keyword evidence="3" id="KW-1185">Reference proteome</keyword>
<accession>A0A448X2T9</accession>
<keyword evidence="1" id="KW-1133">Transmembrane helix</keyword>